<accession>A0A1M6MQU4</accession>
<dbReference type="Pfam" id="PF12991">
    <property type="entry name" value="DUF3875"/>
    <property type="match status" value="1"/>
</dbReference>
<sequence length="836" mass="96348">MRSILKKSTLEQKFPLLAVENGCILSKDADITVVFRVRLPELFTVSAAGYETLHSAWCKALKVLPDYSIVLKQDWFCKENYAPEIPESKEISFLSRSFQRHFNERPFLNHYCYLMLTKTTKERSRQQSTFNSLARGFIVPKEVSDKETANRFLDAVSQFERIINDCGIMKLERLSTAEIAGTEKESGIIEKYLALTQYNNPELKDMRIDPAEMHIGDNALCLHTLSNVGDLPGKVATDCRYERLSTDRSSCRLSFASPVGLLLSCNHIYNQFVFIDNHEENLKRFEKMGRNMQSLARYGRGNLVNKEWIDLYLNEAHARGLVSVRAHFNVMAWSDNPQELKMIKNNVGSQISLMGCQPRHNTVDVPTLYWSGIPGNAADFPAEESFYTFIEQACCFFTGETNYQSSPSPFGIKMVDRNTGKPLHVDISDLPMKKGIITNRNKFILGPSGSGKSFFTNHMVRQYFEQDTHILLVDTGNSYKGLCDLIRYKTKGEDGVYFTYTEDSPVAFNPFYTDDRVFDIEKRESIKTLILTLWKKDSEVPTRAEEVALSNAVNSFIRLIKKDIGTIPSFNTFYEFVREDYRKELHSKNVREKDFDVDNFLNVLEPYYKGGEYDFLLNSDKQLDLLNKRFIVFELDNIRDHKVLLPIVTIIIMETFINKMRRLKGIRKMILIEECWKALTSANMSEYIRYLFKTVRKYFGEAVVVTQEVDDIISSPIVKESIINNSDCKILLDQRKYMNKFDAIQELLGLTEKERDQILSINMDNDPSRKYKEVWIGLGGVQSAVYATEVSAQEYFTYTTEETEKLELTRLTEKLGGNIEMAIKQLAESKQETFAH</sequence>
<evidence type="ECO:0000313" key="3">
    <source>
        <dbReference type="EMBL" id="SHJ85766.1"/>
    </source>
</evidence>
<dbReference type="InterPro" id="IPR053155">
    <property type="entry name" value="F-pilin_assembly_TraC"/>
</dbReference>
<proteinExistence type="predicted"/>
<evidence type="ECO:0000313" key="4">
    <source>
        <dbReference type="Proteomes" id="UP000184050"/>
    </source>
</evidence>
<dbReference type="Proteomes" id="UP000184050">
    <property type="component" value="Unassembled WGS sequence"/>
</dbReference>
<dbReference type="Gene3D" id="1.10.8.730">
    <property type="match status" value="1"/>
</dbReference>
<feature type="domain" description="TraG N-terminal Bacteroidetes" evidence="1">
    <location>
        <begin position="4"/>
        <end position="55"/>
    </location>
</feature>
<reference evidence="3 4" key="1">
    <citation type="submission" date="2016-11" db="EMBL/GenBank/DDBJ databases">
        <authorList>
            <person name="Jaros S."/>
            <person name="Januszkiewicz K."/>
            <person name="Wedrychowicz H."/>
        </authorList>
    </citation>
    <scope>NUCLEOTIDE SEQUENCE [LARGE SCALE GENOMIC DNA]</scope>
    <source>
        <strain evidence="3 4">DSM 27063</strain>
    </source>
</reference>
<organism evidence="3 4">
    <name type="scientific">Tangfeifania diversioriginum</name>
    <dbReference type="NCBI Taxonomy" id="1168035"/>
    <lineage>
        <taxon>Bacteria</taxon>
        <taxon>Pseudomonadati</taxon>
        <taxon>Bacteroidota</taxon>
        <taxon>Bacteroidia</taxon>
        <taxon>Marinilabiliales</taxon>
        <taxon>Prolixibacteraceae</taxon>
        <taxon>Tangfeifania</taxon>
    </lineage>
</organism>
<dbReference type="NCBIfam" id="TIGR03783">
    <property type="entry name" value="Bac_Flav_CT_G"/>
    <property type="match status" value="1"/>
</dbReference>
<dbReference type="OrthoDB" id="596266at2"/>
<protein>
    <submittedName>
        <fullName evidence="3">Bacteroides conjugation system ATPase, TraG family</fullName>
    </submittedName>
</protein>
<dbReference type="PANTHER" id="PTHR38467:SF1">
    <property type="entry name" value="CONJUGATIVE TRANSFER: ASSEMBLY"/>
    <property type="match status" value="1"/>
</dbReference>
<dbReference type="RefSeq" id="WP_073172729.1">
    <property type="nucleotide sequence ID" value="NZ_FQZE01000035.1"/>
</dbReference>
<dbReference type="InterPro" id="IPR043964">
    <property type="entry name" value="P-loop_TraG"/>
</dbReference>
<feature type="domain" description="TraG P-loop" evidence="2">
    <location>
        <begin position="411"/>
        <end position="829"/>
    </location>
</feature>
<dbReference type="AlphaFoldDB" id="A0A1M6MQU4"/>
<dbReference type="InterPro" id="IPR024451">
    <property type="entry name" value="TraG_N_Bacteroidetes"/>
</dbReference>
<gene>
    <name evidence="3" type="ORF">SAMN05444280_13510</name>
</gene>
<dbReference type="InterPro" id="IPR027417">
    <property type="entry name" value="P-loop_NTPase"/>
</dbReference>
<dbReference type="SUPFAM" id="SSF52540">
    <property type="entry name" value="P-loop containing nucleoside triphosphate hydrolases"/>
    <property type="match status" value="1"/>
</dbReference>
<dbReference type="InterPro" id="IPR022509">
    <property type="entry name" value="Conjugation_ATPase_TraG"/>
</dbReference>
<dbReference type="STRING" id="1168035.SAMN05444280_13510"/>
<dbReference type="PANTHER" id="PTHR38467">
    <property type="match status" value="1"/>
</dbReference>
<name>A0A1M6MQU4_9BACT</name>
<dbReference type="Gene3D" id="3.40.50.300">
    <property type="entry name" value="P-loop containing nucleotide triphosphate hydrolases"/>
    <property type="match status" value="1"/>
</dbReference>
<dbReference type="EMBL" id="FQZE01000035">
    <property type="protein sequence ID" value="SHJ85766.1"/>
    <property type="molecule type" value="Genomic_DNA"/>
</dbReference>
<keyword evidence="4" id="KW-1185">Reference proteome</keyword>
<evidence type="ECO:0000259" key="1">
    <source>
        <dbReference type="Pfam" id="PF12991"/>
    </source>
</evidence>
<evidence type="ECO:0000259" key="2">
    <source>
        <dbReference type="Pfam" id="PF19044"/>
    </source>
</evidence>
<dbReference type="Pfam" id="PF19044">
    <property type="entry name" value="P-loop_TraG"/>
    <property type="match status" value="1"/>
</dbReference>